<dbReference type="InterPro" id="IPR036271">
    <property type="entry name" value="Tet_transcr_reg_TetR-rel_C_sf"/>
</dbReference>
<name>A0ABR8G2I3_9NOSO</name>
<dbReference type="EMBL" id="JACJTB010000042">
    <property type="protein sequence ID" value="MBD2597397.1"/>
    <property type="molecule type" value="Genomic_DNA"/>
</dbReference>
<evidence type="ECO:0000256" key="4">
    <source>
        <dbReference type="PROSITE-ProRule" id="PRU00335"/>
    </source>
</evidence>
<dbReference type="PANTHER" id="PTHR43479:SF11">
    <property type="entry name" value="ACREF_ENVCD OPERON REPRESSOR-RELATED"/>
    <property type="match status" value="1"/>
</dbReference>
<dbReference type="PROSITE" id="PS50977">
    <property type="entry name" value="HTH_TETR_2"/>
    <property type="match status" value="1"/>
</dbReference>
<proteinExistence type="predicted"/>
<dbReference type="Gene3D" id="1.10.357.10">
    <property type="entry name" value="Tetracycline Repressor, domain 2"/>
    <property type="match status" value="1"/>
</dbReference>
<dbReference type="InterPro" id="IPR050624">
    <property type="entry name" value="HTH-type_Tx_Regulator"/>
</dbReference>
<evidence type="ECO:0000256" key="2">
    <source>
        <dbReference type="ARBA" id="ARBA00023125"/>
    </source>
</evidence>
<dbReference type="InterPro" id="IPR025996">
    <property type="entry name" value="MT1864/Rv1816-like_C"/>
</dbReference>
<comment type="caution">
    <text evidence="6">The sequence shown here is derived from an EMBL/GenBank/DDBJ whole genome shotgun (WGS) entry which is preliminary data.</text>
</comment>
<protein>
    <submittedName>
        <fullName evidence="6">TetR/AcrR family transcriptional regulator</fullName>
    </submittedName>
</protein>
<dbReference type="Pfam" id="PF00440">
    <property type="entry name" value="TetR_N"/>
    <property type="match status" value="1"/>
</dbReference>
<dbReference type="Pfam" id="PF13305">
    <property type="entry name" value="TetR_C_33"/>
    <property type="match status" value="1"/>
</dbReference>
<accession>A0ABR8G2I3</accession>
<dbReference type="InterPro" id="IPR009057">
    <property type="entry name" value="Homeodomain-like_sf"/>
</dbReference>
<reference evidence="6 7" key="1">
    <citation type="journal article" date="2020" name="ISME J.">
        <title>Comparative genomics reveals insights into cyanobacterial evolution and habitat adaptation.</title>
        <authorList>
            <person name="Chen M.Y."/>
            <person name="Teng W.K."/>
            <person name="Zhao L."/>
            <person name="Hu C.X."/>
            <person name="Zhou Y.K."/>
            <person name="Han B.P."/>
            <person name="Song L.R."/>
            <person name="Shu W.S."/>
        </authorList>
    </citation>
    <scope>NUCLEOTIDE SEQUENCE [LARGE SCALE GENOMIC DNA]</scope>
    <source>
        <strain evidence="6 7">FACHB-130</strain>
    </source>
</reference>
<keyword evidence="7" id="KW-1185">Reference proteome</keyword>
<dbReference type="PANTHER" id="PTHR43479">
    <property type="entry name" value="ACREF/ENVCD OPERON REPRESSOR-RELATED"/>
    <property type="match status" value="1"/>
</dbReference>
<gene>
    <name evidence="6" type="ORF">H6G74_24190</name>
</gene>
<keyword evidence="3" id="KW-0804">Transcription</keyword>
<keyword evidence="2 4" id="KW-0238">DNA-binding</keyword>
<evidence type="ECO:0000313" key="6">
    <source>
        <dbReference type="EMBL" id="MBD2597397.1"/>
    </source>
</evidence>
<feature type="domain" description="HTH tetR-type" evidence="5">
    <location>
        <begin position="7"/>
        <end position="67"/>
    </location>
</feature>
<dbReference type="RefSeq" id="WP_190970057.1">
    <property type="nucleotide sequence ID" value="NZ_JACJTB010000042.1"/>
</dbReference>
<dbReference type="Proteomes" id="UP000603457">
    <property type="component" value="Unassembled WGS sequence"/>
</dbReference>
<evidence type="ECO:0000256" key="1">
    <source>
        <dbReference type="ARBA" id="ARBA00023015"/>
    </source>
</evidence>
<evidence type="ECO:0000313" key="7">
    <source>
        <dbReference type="Proteomes" id="UP000603457"/>
    </source>
</evidence>
<organism evidence="6 7">
    <name type="scientific">Nostoc spongiaeforme FACHB-130</name>
    <dbReference type="NCBI Taxonomy" id="1357510"/>
    <lineage>
        <taxon>Bacteria</taxon>
        <taxon>Bacillati</taxon>
        <taxon>Cyanobacteriota</taxon>
        <taxon>Cyanophyceae</taxon>
        <taxon>Nostocales</taxon>
        <taxon>Nostocaceae</taxon>
        <taxon>Nostoc</taxon>
    </lineage>
</organism>
<dbReference type="SUPFAM" id="SSF48498">
    <property type="entry name" value="Tetracyclin repressor-like, C-terminal domain"/>
    <property type="match status" value="1"/>
</dbReference>
<dbReference type="PRINTS" id="PR00455">
    <property type="entry name" value="HTHTETR"/>
</dbReference>
<feature type="DNA-binding region" description="H-T-H motif" evidence="4">
    <location>
        <begin position="30"/>
        <end position="49"/>
    </location>
</feature>
<dbReference type="InterPro" id="IPR001647">
    <property type="entry name" value="HTH_TetR"/>
</dbReference>
<sequence>MAQYHHGNLRNTLLAIAIELLAEDGVEALSLRKMAQKAGVSHNAPYMHFADKEAVLAAIAQEGFRLLTVNVESAISQADNSTRQKLIAASQAYVKFAINHANHVQIMFRPVDVAQYPNLEEVAQASLNQLFELVKAGQENGELIAGDTYEITKAIWAMVHGVAILSIAYQTTNLFSEKTSRRDVVSVFVNLLLDGIAVYSISDNRSF</sequence>
<dbReference type="SUPFAM" id="SSF46689">
    <property type="entry name" value="Homeodomain-like"/>
    <property type="match status" value="1"/>
</dbReference>
<evidence type="ECO:0000259" key="5">
    <source>
        <dbReference type="PROSITE" id="PS50977"/>
    </source>
</evidence>
<evidence type="ECO:0000256" key="3">
    <source>
        <dbReference type="ARBA" id="ARBA00023163"/>
    </source>
</evidence>
<keyword evidence="1" id="KW-0805">Transcription regulation</keyword>